<dbReference type="PANTHER" id="PTHR33375">
    <property type="entry name" value="CHROMOSOME-PARTITIONING PROTEIN PARB-RELATED"/>
    <property type="match status" value="1"/>
</dbReference>
<dbReference type="CDD" id="cd16406">
    <property type="entry name" value="ParB_N_like"/>
    <property type="match status" value="1"/>
</dbReference>
<dbReference type="InterPro" id="IPR041468">
    <property type="entry name" value="HTH_ParB/Spo0J"/>
</dbReference>
<protein>
    <submittedName>
        <fullName evidence="4">ParB/RepB/Spo0J family partition protein</fullName>
    </submittedName>
</protein>
<feature type="coiled-coil region" evidence="1">
    <location>
        <begin position="499"/>
        <end position="527"/>
    </location>
</feature>
<dbReference type="GO" id="GO:0005694">
    <property type="term" value="C:chromosome"/>
    <property type="evidence" value="ECO:0007669"/>
    <property type="project" value="TreeGrafter"/>
</dbReference>
<feature type="region of interest" description="Disordered" evidence="2">
    <location>
        <begin position="1"/>
        <end position="21"/>
    </location>
</feature>
<proteinExistence type="predicted"/>
<organism evidence="4 5">
    <name type="scientific">Sphingobium yanoikuyae</name>
    <name type="common">Sphingomonas yanoikuyae</name>
    <dbReference type="NCBI Taxonomy" id="13690"/>
    <lineage>
        <taxon>Bacteria</taxon>
        <taxon>Pseudomonadati</taxon>
        <taxon>Pseudomonadota</taxon>
        <taxon>Alphaproteobacteria</taxon>
        <taxon>Sphingomonadales</taxon>
        <taxon>Sphingomonadaceae</taxon>
        <taxon>Sphingobium</taxon>
    </lineage>
</organism>
<dbReference type="Gene3D" id="3.90.1530.30">
    <property type="match status" value="1"/>
</dbReference>
<keyword evidence="1" id="KW-0175">Coiled coil</keyword>
<gene>
    <name evidence="4" type="ORF">EBF16_16435</name>
</gene>
<dbReference type="Pfam" id="PF02195">
    <property type="entry name" value="ParB_N"/>
    <property type="match status" value="1"/>
</dbReference>
<reference evidence="4 5" key="1">
    <citation type="submission" date="2018-10" db="EMBL/GenBank/DDBJ databases">
        <title>Characterization and genome analysis of a novel bacterium Sphingobium yanoikuyae SJTF8 capable of degrading PAHs.</title>
        <authorList>
            <person name="Yin C."/>
            <person name="Xiong W."/>
            <person name="Liang R."/>
        </authorList>
    </citation>
    <scope>NUCLEOTIDE SEQUENCE [LARGE SCALE GENOMIC DNA]</scope>
    <source>
        <strain evidence="4 5">SJTF8</strain>
    </source>
</reference>
<dbReference type="EMBL" id="CP033230">
    <property type="protein sequence ID" value="AYO78336.1"/>
    <property type="molecule type" value="Genomic_DNA"/>
</dbReference>
<evidence type="ECO:0000256" key="2">
    <source>
        <dbReference type="SAM" id="MobiDB-lite"/>
    </source>
</evidence>
<dbReference type="InterPro" id="IPR050336">
    <property type="entry name" value="Chromosome_partition/occlusion"/>
</dbReference>
<dbReference type="RefSeq" id="WP_122129843.1">
    <property type="nucleotide sequence ID" value="NZ_CP033230.1"/>
</dbReference>
<dbReference type="PANTHER" id="PTHR33375:SF7">
    <property type="entry name" value="CHROMOSOME 2-PARTITIONING PROTEIN PARB-RELATED"/>
    <property type="match status" value="1"/>
</dbReference>
<dbReference type="InterPro" id="IPR036086">
    <property type="entry name" value="ParB/Sulfiredoxin_sf"/>
</dbReference>
<sequence length="619" mass="68123">MPTATKRVSKKAAPVAPESESQVAPSAIVPIAYSRLRRAPENVRQTDIAADVESLADDIAAHGLLQSLIGYVWNPRVPTTSAIFIVGGGRRLQALQLLRERGAISDDFPVPVLVRPKDEAIELSLSENLARRDMNPADEFTAFHELMKPGAMSPADLAKRFGFTERYVKQRLRFASLHPDVFAALREGKISIEFATEYAKAADQQLQHDVFRAMQRGPAHSRDSIWTLRAALGSKQLTEDSAIFRFIDRATYEAEGGGYVEDLFAKADDEATGRRLDKGHLAREIAMRCLTFQADQRVLPVAQRDHPSVVGFVLAPDLVFGGKPSAPHGFVEVSSGWNSNLGRHVDVGECWKRADKLEALIHIVVGIEREKPNADDDDGSELAYIAGYDRDRFFVARDMVKQVLPPKQSVSYGGAQLTPEQQAEQELARHAKLWAARLSLPSFKGTPFEGRLYYADYWLRTNERRPGDPFDAPRLASFDLRVFVTDEEIEANMEAGRARAIAERDAVAAAREAKEAAKQAAADAVAKAFADKLAEIRAQANPPAVITAAAYVEDAPSPWFLWASGDYFDLPEDDENAAEAEGLEGIDEIAETMAIIGEFYVTIEDYRAAAAPAAEEETA</sequence>
<evidence type="ECO:0000256" key="1">
    <source>
        <dbReference type="SAM" id="Coils"/>
    </source>
</evidence>
<dbReference type="SUPFAM" id="SSF109709">
    <property type="entry name" value="KorB DNA-binding domain-like"/>
    <property type="match status" value="1"/>
</dbReference>
<dbReference type="GO" id="GO:0007059">
    <property type="term" value="P:chromosome segregation"/>
    <property type="evidence" value="ECO:0007669"/>
    <property type="project" value="TreeGrafter"/>
</dbReference>
<name>A0A3G2UTE4_SPHYA</name>
<dbReference type="SUPFAM" id="SSF110849">
    <property type="entry name" value="ParB/Sulfiredoxin"/>
    <property type="match status" value="1"/>
</dbReference>
<evidence type="ECO:0000313" key="4">
    <source>
        <dbReference type="EMBL" id="AYO78336.1"/>
    </source>
</evidence>
<evidence type="ECO:0000313" key="5">
    <source>
        <dbReference type="Proteomes" id="UP000280708"/>
    </source>
</evidence>
<dbReference type="InterPro" id="IPR003115">
    <property type="entry name" value="ParB_N"/>
</dbReference>
<evidence type="ECO:0000259" key="3">
    <source>
        <dbReference type="SMART" id="SM00470"/>
    </source>
</evidence>
<dbReference type="Proteomes" id="UP000280708">
    <property type="component" value="Chromosome"/>
</dbReference>
<dbReference type="SMART" id="SM00470">
    <property type="entry name" value="ParB"/>
    <property type="match status" value="1"/>
</dbReference>
<accession>A0A3G2UTE4</accession>
<dbReference type="Pfam" id="PF17762">
    <property type="entry name" value="HTH_ParB"/>
    <property type="match status" value="1"/>
</dbReference>
<feature type="domain" description="ParB-like N-terminal" evidence="3">
    <location>
        <begin position="29"/>
        <end position="129"/>
    </location>
</feature>
<dbReference type="Gene3D" id="1.10.10.2830">
    <property type="match status" value="1"/>
</dbReference>
<dbReference type="AlphaFoldDB" id="A0A3G2UTE4"/>